<proteinExistence type="predicted"/>
<evidence type="ECO:0000313" key="1">
    <source>
        <dbReference type="EMBL" id="MDN4507313.1"/>
    </source>
</evidence>
<name>A0ABT8H4F0_9ACTN</name>
<protein>
    <submittedName>
        <fullName evidence="1">DUF2617 family protein</fullName>
    </submittedName>
</protein>
<dbReference type="InterPro" id="IPR024486">
    <property type="entry name" value="DUF2617"/>
</dbReference>
<keyword evidence="2" id="KW-1185">Reference proteome</keyword>
<comment type="caution">
    <text evidence="1">The sequence shown here is derived from an EMBL/GenBank/DDBJ whole genome shotgun (WGS) entry which is preliminary data.</text>
</comment>
<dbReference type="Proteomes" id="UP001172702">
    <property type="component" value="Unassembled WGS sequence"/>
</dbReference>
<gene>
    <name evidence="1" type="ORF">QYF62_14785</name>
</gene>
<accession>A0ABT8H4F0</accession>
<dbReference type="EMBL" id="JAUHTB010000021">
    <property type="protein sequence ID" value="MDN4507313.1"/>
    <property type="molecule type" value="Genomic_DNA"/>
</dbReference>
<organism evidence="1 2">
    <name type="scientific">Dietzia maris</name>
    <dbReference type="NCBI Taxonomy" id="37915"/>
    <lineage>
        <taxon>Bacteria</taxon>
        <taxon>Bacillati</taxon>
        <taxon>Actinomycetota</taxon>
        <taxon>Actinomycetes</taxon>
        <taxon>Mycobacteriales</taxon>
        <taxon>Dietziaceae</taxon>
        <taxon>Dietzia</taxon>
    </lineage>
</organism>
<evidence type="ECO:0000313" key="2">
    <source>
        <dbReference type="Proteomes" id="UP001172702"/>
    </source>
</evidence>
<sequence>MTVHDLATEPSDVAAAALGYRVGVTPERNALVSTVLEHPALDSALRLSILGASHAVTLMIDGRDAMTEEVSCRATADGGAPLPAEESFPGPWGVHHLRGTTETLAAADFGAVVERLTSLAAADPTVLAGRFPGSDGALTVVAPTPDDTGWSWDTWHLYPAGDDSGESGGDVVATTSRLHVAGVHVAGLAGAGVDGAGVDVAEGVAS</sequence>
<dbReference type="RefSeq" id="WP_301162998.1">
    <property type="nucleotide sequence ID" value="NZ_JAUHTB010000021.1"/>
</dbReference>
<reference evidence="1 2" key="1">
    <citation type="submission" date="2023-07" db="EMBL/GenBank/DDBJ databases">
        <title>Strategy for survival of the halotoleranting strain Dietzia MX2 from the Yakshinskoe mineral salts deposit.</title>
        <authorList>
            <person name="Kharitonova M.A."/>
            <person name="Kupriyanova-Ashina F.G."/>
            <person name="Shakirov T.R."/>
            <person name="Vafina M.S."/>
            <person name="Ilinskaya O.N."/>
        </authorList>
    </citation>
    <scope>NUCLEOTIDE SEQUENCE [LARGE SCALE GENOMIC DNA]</scope>
    <source>
        <strain evidence="1 2">MX2</strain>
    </source>
</reference>
<dbReference type="Pfam" id="PF10936">
    <property type="entry name" value="DUF2617"/>
    <property type="match status" value="1"/>
</dbReference>